<evidence type="ECO:0000313" key="2">
    <source>
        <dbReference type="EMBL" id="KAG9253872.1"/>
    </source>
</evidence>
<evidence type="ECO:0000256" key="1">
    <source>
        <dbReference type="SAM" id="MobiDB-lite"/>
    </source>
</evidence>
<dbReference type="GeneID" id="70288493"/>
<evidence type="ECO:0000313" key="3">
    <source>
        <dbReference type="Proteomes" id="UP000887229"/>
    </source>
</evidence>
<comment type="caution">
    <text evidence="2">The sequence shown here is derived from an EMBL/GenBank/DDBJ whole genome shotgun (WGS) entry which is preliminary data.</text>
</comment>
<keyword evidence="3" id="KW-1185">Reference proteome</keyword>
<organism evidence="2 3">
    <name type="scientific">Emericellopsis atlantica</name>
    <dbReference type="NCBI Taxonomy" id="2614577"/>
    <lineage>
        <taxon>Eukaryota</taxon>
        <taxon>Fungi</taxon>
        <taxon>Dikarya</taxon>
        <taxon>Ascomycota</taxon>
        <taxon>Pezizomycotina</taxon>
        <taxon>Sordariomycetes</taxon>
        <taxon>Hypocreomycetidae</taxon>
        <taxon>Hypocreales</taxon>
        <taxon>Bionectriaceae</taxon>
        <taxon>Emericellopsis</taxon>
    </lineage>
</organism>
<feature type="region of interest" description="Disordered" evidence="1">
    <location>
        <begin position="108"/>
        <end position="278"/>
    </location>
</feature>
<proteinExistence type="predicted"/>
<dbReference type="EMBL" id="MU251256">
    <property type="protein sequence ID" value="KAG9253872.1"/>
    <property type="molecule type" value="Genomic_DNA"/>
</dbReference>
<dbReference type="AlphaFoldDB" id="A0A9P8CP67"/>
<dbReference type="OrthoDB" id="5371646at2759"/>
<reference evidence="2" key="1">
    <citation type="journal article" date="2021" name="IMA Fungus">
        <title>Genomic characterization of three marine fungi, including Emericellopsis atlantica sp. nov. with signatures of a generalist lifestyle and marine biomass degradation.</title>
        <authorList>
            <person name="Hagestad O.C."/>
            <person name="Hou L."/>
            <person name="Andersen J.H."/>
            <person name="Hansen E.H."/>
            <person name="Altermark B."/>
            <person name="Li C."/>
            <person name="Kuhnert E."/>
            <person name="Cox R.J."/>
            <person name="Crous P.W."/>
            <person name="Spatafora J.W."/>
            <person name="Lail K."/>
            <person name="Amirebrahimi M."/>
            <person name="Lipzen A."/>
            <person name="Pangilinan J."/>
            <person name="Andreopoulos W."/>
            <person name="Hayes R.D."/>
            <person name="Ng V."/>
            <person name="Grigoriev I.V."/>
            <person name="Jackson S.A."/>
            <person name="Sutton T.D.S."/>
            <person name="Dobson A.D.W."/>
            <person name="Rama T."/>
        </authorList>
    </citation>
    <scope>NUCLEOTIDE SEQUENCE</scope>
    <source>
        <strain evidence="2">TS7</strain>
    </source>
</reference>
<feature type="compositionally biased region" description="Low complexity" evidence="1">
    <location>
        <begin position="228"/>
        <end position="238"/>
    </location>
</feature>
<protein>
    <submittedName>
        <fullName evidence="2">Uncharacterized protein</fullName>
    </submittedName>
</protein>
<dbReference type="Proteomes" id="UP000887229">
    <property type="component" value="Unassembled WGS sequence"/>
</dbReference>
<gene>
    <name evidence="2" type="ORF">F5Z01DRAFT_132953</name>
</gene>
<sequence length="278" mass="30867">MEPFTEKEQRFVLAEIIKTSQINVHSLVDFIKSQNVDADWRNMQIPHGRTIHQCESALRDRYPTLLQKRRLSSDHGEYHAAKRVAVPELPDYGGLYRPLQPPGYQALPPLTAPHVPILPRPTGAEYRRPSSPPQPEQRRKRGRPSRADKAKKELQPLLPRPNSLQAPGLSPRLQITAPQATGASPVLRPPELEPAAPPGAKRASMSSILTSPSSTARPMTPPEAYIATTTRTSRSPRTQHTVMSPRQERPRNAPASISPRDLSASEYAYQPNLVPRGG</sequence>
<accession>A0A9P8CP67</accession>
<name>A0A9P8CP67_9HYPO</name>
<dbReference type="RefSeq" id="XP_046117796.1">
    <property type="nucleotide sequence ID" value="XM_046257590.1"/>
</dbReference>
<feature type="compositionally biased region" description="Low complexity" evidence="1">
    <location>
        <begin position="204"/>
        <end position="214"/>
    </location>
</feature>
<feature type="compositionally biased region" description="Basic and acidic residues" evidence="1">
    <location>
        <begin position="145"/>
        <end position="154"/>
    </location>
</feature>